<evidence type="ECO:0000313" key="1">
    <source>
        <dbReference type="EMBL" id="AUX26134.1"/>
    </source>
</evidence>
<proteinExistence type="predicted"/>
<name>A0A4P2Q942_SORCE</name>
<protein>
    <recommendedName>
        <fullName evidence="3">DUF4258 domain-containing protein</fullName>
    </recommendedName>
</protein>
<organism evidence="1 2">
    <name type="scientific">Sorangium cellulosum</name>
    <name type="common">Polyangium cellulosum</name>
    <dbReference type="NCBI Taxonomy" id="56"/>
    <lineage>
        <taxon>Bacteria</taxon>
        <taxon>Pseudomonadati</taxon>
        <taxon>Myxococcota</taxon>
        <taxon>Polyangia</taxon>
        <taxon>Polyangiales</taxon>
        <taxon>Polyangiaceae</taxon>
        <taxon>Sorangium</taxon>
    </lineage>
</organism>
<dbReference type="EMBL" id="CP012670">
    <property type="protein sequence ID" value="AUX26134.1"/>
    <property type="molecule type" value="Genomic_DNA"/>
</dbReference>
<reference evidence="1 2" key="1">
    <citation type="submission" date="2015-09" db="EMBL/GenBank/DDBJ databases">
        <title>Sorangium comparison.</title>
        <authorList>
            <person name="Zaburannyi N."/>
            <person name="Bunk B."/>
            <person name="Overmann J."/>
            <person name="Mueller R."/>
        </authorList>
    </citation>
    <scope>NUCLEOTIDE SEQUENCE [LARGE SCALE GENOMIC DNA]</scope>
    <source>
        <strain evidence="1 2">So ceGT47</strain>
    </source>
</reference>
<gene>
    <name evidence="1" type="ORF">SOCEGT47_066950</name>
</gene>
<dbReference type="Proteomes" id="UP000295781">
    <property type="component" value="Chromosome"/>
</dbReference>
<sequence length="99" mass="11015">MAAVLAEPLAPPAAKALILDTLANGEVTFSNHALDEMSKEDPDITEEEVFAVLRGGIVEPAEFRSGSWRYRVRAMGVYVVIAFRSEIRVKVVTAWRVRR</sequence>
<accession>A0A4P2Q942</accession>
<evidence type="ECO:0000313" key="2">
    <source>
        <dbReference type="Proteomes" id="UP000295781"/>
    </source>
</evidence>
<dbReference type="AlphaFoldDB" id="A0A4P2Q942"/>
<evidence type="ECO:0008006" key="3">
    <source>
        <dbReference type="Google" id="ProtNLM"/>
    </source>
</evidence>